<name>A0ABP3T541_9GAMM</name>
<gene>
    <name evidence="2" type="ORF">GCM10009104_02720</name>
</gene>
<dbReference type="PANTHER" id="PTHR43861:SF1">
    <property type="entry name" value="TRANS-ACONITATE 2-METHYLTRANSFERASE"/>
    <property type="match status" value="1"/>
</dbReference>
<accession>A0ABP3T541</accession>
<feature type="domain" description="Methyltransferase" evidence="1">
    <location>
        <begin position="47"/>
        <end position="155"/>
    </location>
</feature>
<proteinExistence type="predicted"/>
<dbReference type="EMBL" id="BAAAET010000001">
    <property type="protein sequence ID" value="GAA0681517.1"/>
    <property type="molecule type" value="Genomic_DNA"/>
</dbReference>
<dbReference type="CDD" id="cd02440">
    <property type="entry name" value="AdoMet_MTases"/>
    <property type="match status" value="1"/>
</dbReference>
<dbReference type="PANTHER" id="PTHR43861">
    <property type="entry name" value="TRANS-ACONITATE 2-METHYLTRANSFERASE-RELATED"/>
    <property type="match status" value="1"/>
</dbReference>
<dbReference type="Proteomes" id="UP001499915">
    <property type="component" value="Unassembled WGS sequence"/>
</dbReference>
<evidence type="ECO:0000313" key="3">
    <source>
        <dbReference type="Proteomes" id="UP001499915"/>
    </source>
</evidence>
<dbReference type="SUPFAM" id="SSF53335">
    <property type="entry name" value="S-adenosyl-L-methionine-dependent methyltransferases"/>
    <property type="match status" value="1"/>
</dbReference>
<sequence length="215" mass="24015">MAIPREKVKYLYDKGAESYDFATTLFRLAGLRMQTYRSEIVECLDLNPGDTVLELGCGTGLNFPLILEKVGPQGKIIGVDIAPGMLEVARQKARRNNWDNIELIESDLTLFNFPAGLDAIFSTGVFGYIPEYESVIEKAYIALPSGGRFAILDGKKPESLPGFVFKFVLAIGKQYGYTDEYFQVSPWKSVERLFSNTIFNTRYGGMIYEISGVKA</sequence>
<evidence type="ECO:0000259" key="1">
    <source>
        <dbReference type="Pfam" id="PF13847"/>
    </source>
</evidence>
<dbReference type="RefSeq" id="WP_343801119.1">
    <property type="nucleotide sequence ID" value="NZ_BAAAET010000001.1"/>
</dbReference>
<dbReference type="Gene3D" id="3.40.50.150">
    <property type="entry name" value="Vaccinia Virus protein VP39"/>
    <property type="match status" value="1"/>
</dbReference>
<dbReference type="InterPro" id="IPR029063">
    <property type="entry name" value="SAM-dependent_MTases_sf"/>
</dbReference>
<keyword evidence="3" id="KW-1185">Reference proteome</keyword>
<dbReference type="Pfam" id="PF13847">
    <property type="entry name" value="Methyltransf_31"/>
    <property type="match status" value="1"/>
</dbReference>
<evidence type="ECO:0000313" key="2">
    <source>
        <dbReference type="EMBL" id="GAA0681517.1"/>
    </source>
</evidence>
<protein>
    <recommendedName>
        <fullName evidence="1">Methyltransferase domain-containing protein</fullName>
    </recommendedName>
</protein>
<comment type="caution">
    <text evidence="2">The sequence shown here is derived from an EMBL/GenBank/DDBJ whole genome shotgun (WGS) entry which is preliminary data.</text>
</comment>
<organism evidence="2 3">
    <name type="scientific">Marinobacterium maritimum</name>
    <dbReference type="NCBI Taxonomy" id="500162"/>
    <lineage>
        <taxon>Bacteria</taxon>
        <taxon>Pseudomonadati</taxon>
        <taxon>Pseudomonadota</taxon>
        <taxon>Gammaproteobacteria</taxon>
        <taxon>Oceanospirillales</taxon>
        <taxon>Oceanospirillaceae</taxon>
        <taxon>Marinobacterium</taxon>
    </lineage>
</organism>
<reference evidence="3" key="1">
    <citation type="journal article" date="2019" name="Int. J. Syst. Evol. Microbiol.">
        <title>The Global Catalogue of Microorganisms (GCM) 10K type strain sequencing project: providing services to taxonomists for standard genome sequencing and annotation.</title>
        <authorList>
            <consortium name="The Broad Institute Genomics Platform"/>
            <consortium name="The Broad Institute Genome Sequencing Center for Infectious Disease"/>
            <person name="Wu L."/>
            <person name="Ma J."/>
        </authorList>
    </citation>
    <scope>NUCLEOTIDE SEQUENCE [LARGE SCALE GENOMIC DNA]</scope>
    <source>
        <strain evidence="3">JCM 15134</strain>
    </source>
</reference>
<dbReference type="InterPro" id="IPR025714">
    <property type="entry name" value="Methyltranfer_dom"/>
</dbReference>